<keyword evidence="3" id="KW-1185">Reference proteome</keyword>
<keyword evidence="1" id="KW-1133">Transmembrane helix</keyword>
<gene>
    <name evidence="2" type="ORF">SAMN03080615_02682</name>
</gene>
<keyword evidence="1" id="KW-0472">Membrane</keyword>
<name>A0A1H9INP6_9GAMM</name>
<reference evidence="3" key="1">
    <citation type="submission" date="2016-10" db="EMBL/GenBank/DDBJ databases">
        <authorList>
            <person name="Varghese N."/>
            <person name="Submissions S."/>
        </authorList>
    </citation>
    <scope>NUCLEOTIDE SEQUENCE [LARGE SCALE GENOMIC DNA]</scope>
    <source>
        <strain evidence="3">DSM 18887</strain>
    </source>
</reference>
<protein>
    <submittedName>
        <fullName evidence="2">Uncharacterized protein</fullName>
    </submittedName>
</protein>
<evidence type="ECO:0000313" key="2">
    <source>
        <dbReference type="EMBL" id="SEQ76371.1"/>
    </source>
</evidence>
<feature type="transmembrane region" description="Helical" evidence="1">
    <location>
        <begin position="6"/>
        <end position="23"/>
    </location>
</feature>
<evidence type="ECO:0000256" key="1">
    <source>
        <dbReference type="SAM" id="Phobius"/>
    </source>
</evidence>
<organism evidence="2 3">
    <name type="scientific">Amphritea atlantica</name>
    <dbReference type="NCBI Taxonomy" id="355243"/>
    <lineage>
        <taxon>Bacteria</taxon>
        <taxon>Pseudomonadati</taxon>
        <taxon>Pseudomonadota</taxon>
        <taxon>Gammaproteobacteria</taxon>
        <taxon>Oceanospirillales</taxon>
        <taxon>Oceanospirillaceae</taxon>
        <taxon>Amphritea</taxon>
    </lineage>
</organism>
<dbReference type="AlphaFoldDB" id="A0A1H9INP6"/>
<dbReference type="RefSeq" id="WP_091359071.1">
    <property type="nucleotide sequence ID" value="NZ_AP025284.1"/>
</dbReference>
<dbReference type="OrthoDB" id="5868389at2"/>
<accession>A0A1H9INP6</accession>
<keyword evidence="1" id="KW-0812">Transmembrane</keyword>
<dbReference type="EMBL" id="FOGB01000007">
    <property type="protein sequence ID" value="SEQ76371.1"/>
    <property type="molecule type" value="Genomic_DNA"/>
</dbReference>
<dbReference type="STRING" id="355243.SAMN03080615_02682"/>
<evidence type="ECO:0000313" key="3">
    <source>
        <dbReference type="Proteomes" id="UP000198749"/>
    </source>
</evidence>
<proteinExistence type="predicted"/>
<sequence>MSIKLPASFALYSMVIHITFLAVTEYMQRSKVIALFACVISISTAVGGNDSRPFDAQQLVGTWNCTHTMEEADTGMKVDYVINYKSDGQASGSGTLKLKLANFPEIQYGVSNRSNWEVKGNSLILSATLLNVVNQSHPELDSFLNIKSLIPHRLRESSTILELTASNLVARSDSYGGVYSCSKRVSDI</sequence>
<dbReference type="Proteomes" id="UP000198749">
    <property type="component" value="Unassembled WGS sequence"/>
</dbReference>